<evidence type="ECO:0000256" key="2">
    <source>
        <dbReference type="SAM" id="Phobius"/>
    </source>
</evidence>
<keyword evidence="4" id="KW-1185">Reference proteome</keyword>
<dbReference type="Proteomes" id="UP000192674">
    <property type="component" value="Unassembled WGS sequence"/>
</dbReference>
<keyword evidence="2" id="KW-0472">Membrane</keyword>
<evidence type="ECO:0000313" key="4">
    <source>
        <dbReference type="Proteomes" id="UP000192674"/>
    </source>
</evidence>
<name>A0A1W2EY56_KIBAR</name>
<reference evidence="3 4" key="1">
    <citation type="submission" date="2017-04" db="EMBL/GenBank/DDBJ databases">
        <authorList>
            <person name="Afonso C.L."/>
            <person name="Miller P.J."/>
            <person name="Scott M.A."/>
            <person name="Spackman E."/>
            <person name="Goraichik I."/>
            <person name="Dimitrov K.M."/>
            <person name="Suarez D.L."/>
            <person name="Swayne D.E."/>
        </authorList>
    </citation>
    <scope>NUCLEOTIDE SEQUENCE [LARGE SCALE GENOMIC DNA]</scope>
    <source>
        <strain evidence="3 4">DSM 43828</strain>
    </source>
</reference>
<organism evidence="3 4">
    <name type="scientific">Kibdelosporangium aridum</name>
    <dbReference type="NCBI Taxonomy" id="2030"/>
    <lineage>
        <taxon>Bacteria</taxon>
        <taxon>Bacillati</taxon>
        <taxon>Actinomycetota</taxon>
        <taxon>Actinomycetes</taxon>
        <taxon>Pseudonocardiales</taxon>
        <taxon>Pseudonocardiaceae</taxon>
        <taxon>Kibdelosporangium</taxon>
    </lineage>
</organism>
<evidence type="ECO:0000256" key="1">
    <source>
        <dbReference type="SAM" id="MobiDB-lite"/>
    </source>
</evidence>
<keyword evidence="2" id="KW-0812">Transmembrane</keyword>
<dbReference type="EMBL" id="FWXV01000004">
    <property type="protein sequence ID" value="SMD14637.1"/>
    <property type="molecule type" value="Genomic_DNA"/>
</dbReference>
<proteinExistence type="predicted"/>
<feature type="transmembrane region" description="Helical" evidence="2">
    <location>
        <begin position="305"/>
        <end position="326"/>
    </location>
</feature>
<accession>A0A1W2EY56</accession>
<sequence>MDGDLIWPLREGLEAVAAMTSEQLEKSKIGPEPLDHLADRCTVLLDLIPTAILPSEPTEKHRMDAARRLLKITAFMSHEEWVRTAGSLLGLTNKAPGSTEEMSTDEIRDIWRAYKEEGGQKNKGKRDAPAHFDRFGREVRKIVGVHPLGKTHTWLSLVETDGDFEGIRRETMAFILFVDELCTYLDNEDGKLTKFLQANQPEPTGLNGALLDGPRHADTLTDSADAAAAIPTVKQEPVALTALKEESAPALTVPLLTKEDEEPASSSSQPAENHDAPEEPAELLPPIGRKQLATRFRTMRRRNRAAAVSLAIALVATGIVVILSLGGTPPTDDIMTVRFAYARGDAPMQVGTDGALEDNEVSWNIPVIAGKGKLDTKLRPAERDKFLIAASAYLAVTGPYPPYGCANAQIEWEVRSDDPTYPTSKGFLDFYARPNKEGFHLHVPQTVQELTLSATVSIPEGFIGCTGVILTMSEPKFARA</sequence>
<dbReference type="RefSeq" id="WP_084429526.1">
    <property type="nucleotide sequence ID" value="NZ_FWXV01000004.1"/>
</dbReference>
<feature type="region of interest" description="Disordered" evidence="1">
    <location>
        <begin position="258"/>
        <end position="289"/>
    </location>
</feature>
<protein>
    <submittedName>
        <fullName evidence="3">Uncharacterized protein</fullName>
    </submittedName>
</protein>
<dbReference type="AlphaFoldDB" id="A0A1W2EY56"/>
<keyword evidence="2" id="KW-1133">Transmembrane helix</keyword>
<evidence type="ECO:0000313" key="3">
    <source>
        <dbReference type="EMBL" id="SMD14637.1"/>
    </source>
</evidence>
<gene>
    <name evidence="3" type="ORF">SAMN05661093_05089</name>
</gene>